<dbReference type="CDD" id="cd02440">
    <property type="entry name" value="AdoMet_MTases"/>
    <property type="match status" value="1"/>
</dbReference>
<comment type="caution">
    <text evidence="5">The sequence shown here is derived from an EMBL/GenBank/DDBJ whole genome shotgun (WGS) entry which is preliminary data.</text>
</comment>
<dbReference type="InterPro" id="IPR029063">
    <property type="entry name" value="SAM-dependent_MTases_sf"/>
</dbReference>
<dbReference type="PRINTS" id="PR00508">
    <property type="entry name" value="S21N4MTFRASE"/>
</dbReference>
<protein>
    <recommendedName>
        <fullName evidence="3">Methyltransferase</fullName>
        <ecNumber evidence="3">2.1.1.-</ecNumber>
    </recommendedName>
</protein>
<keyword evidence="1" id="KW-0489">Methyltransferase</keyword>
<accession>A0AAP1F0Q4</accession>
<dbReference type="EC" id="2.1.1.-" evidence="3"/>
<evidence type="ECO:0000313" key="5">
    <source>
        <dbReference type="EMBL" id="KOR50286.1"/>
    </source>
</evidence>
<organism evidence="5 6">
    <name type="scientific">Xanthomonas oryzae</name>
    <dbReference type="NCBI Taxonomy" id="347"/>
    <lineage>
        <taxon>Bacteria</taxon>
        <taxon>Pseudomonadati</taxon>
        <taxon>Pseudomonadota</taxon>
        <taxon>Gammaproteobacteria</taxon>
        <taxon>Lysobacterales</taxon>
        <taxon>Lysobacteraceae</taxon>
        <taxon>Xanthomonas</taxon>
    </lineage>
</organism>
<reference evidence="5 6" key="1">
    <citation type="submission" date="2015-07" db="EMBL/GenBank/DDBJ databases">
        <authorList>
            <consortium name="Consortium for Microbial Forensics and Genomics (microFORGE)"/>
            <person name="Knight B.M."/>
            <person name="Roberts D.P."/>
            <person name="Lin D."/>
            <person name="Hari K."/>
            <person name="Fletcher J."/>
            <person name="Melcher U."/>
            <person name="Blagden T."/>
            <person name="Winegar R.A."/>
        </authorList>
    </citation>
    <scope>NUCLEOTIDE SEQUENCE [LARGE SCALE GENOMIC DNA]</scope>
    <source>
        <strain evidence="5 6">X11-5A</strain>
    </source>
</reference>
<dbReference type="Pfam" id="PF01555">
    <property type="entry name" value="N6_N4_Mtase"/>
    <property type="match status" value="1"/>
</dbReference>
<evidence type="ECO:0000256" key="3">
    <source>
        <dbReference type="RuleBase" id="RU362026"/>
    </source>
</evidence>
<dbReference type="GO" id="GO:0003677">
    <property type="term" value="F:DNA binding"/>
    <property type="evidence" value="ECO:0007669"/>
    <property type="project" value="InterPro"/>
</dbReference>
<dbReference type="EMBL" id="LHUJ01000005">
    <property type="protein sequence ID" value="KOR50286.1"/>
    <property type="molecule type" value="Genomic_DNA"/>
</dbReference>
<dbReference type="Proteomes" id="UP000036790">
    <property type="component" value="Unassembled WGS sequence"/>
</dbReference>
<sequence length="226" mass="24786">MDEFDQRSWWTPTLDDAAWALPADLRAADPLNGRDCGWGNQMRPFVRHFSRPGEQVLDPFCGFGSTLPAAALEGRNAHRMEIDPARAQLARTRLQQHAAVAQVVVGSLADTAPVAPIDLCLNNVPYFGCRWRGDVLPGQLYASDDYASYLTGMRAVFHALRKRMRPDGVGVAMVHNVLVGGRVIPQAWDVGQSFLPCARSGCCATSALQQGWRTQAPRAIAVTNMR</sequence>
<dbReference type="GO" id="GO:0008170">
    <property type="term" value="F:N-methyltransferase activity"/>
    <property type="evidence" value="ECO:0007669"/>
    <property type="project" value="InterPro"/>
</dbReference>
<dbReference type="SUPFAM" id="SSF53335">
    <property type="entry name" value="S-adenosyl-L-methionine-dependent methyltransferases"/>
    <property type="match status" value="1"/>
</dbReference>
<gene>
    <name evidence="5" type="ORF">ADT25_00545</name>
</gene>
<proteinExistence type="inferred from homology"/>
<dbReference type="InterPro" id="IPR001091">
    <property type="entry name" value="RM_Methyltransferase"/>
</dbReference>
<dbReference type="InterPro" id="IPR002941">
    <property type="entry name" value="DNA_methylase_N4/N6"/>
</dbReference>
<comment type="similarity">
    <text evidence="3">Belongs to the N(4)/N(6)-methyltransferase family.</text>
</comment>
<reference evidence="5 6" key="2">
    <citation type="submission" date="2015-09" db="EMBL/GenBank/DDBJ databases">
        <title>Draft genome sequence of Xanthomonas oryzae pv. USA str. X11-5A.</title>
        <authorList>
            <person name="Knight B.M."/>
            <person name="Roberts D.P."/>
            <person name="Lin D."/>
            <person name="Hari K."/>
            <person name="Fletcher J."/>
            <person name="Melcher U."/>
            <person name="Blagden T."/>
            <person name="Winegar R.A."/>
        </authorList>
    </citation>
    <scope>NUCLEOTIDE SEQUENCE [LARGE SCALE GENOMIC DNA]</scope>
    <source>
        <strain evidence="5 6">X11-5A</strain>
    </source>
</reference>
<name>A0AAP1F0Q4_9XANT</name>
<dbReference type="Gene3D" id="3.40.50.150">
    <property type="entry name" value="Vaccinia Virus protein VP39"/>
    <property type="match status" value="1"/>
</dbReference>
<feature type="domain" description="DNA methylase N-4/N-6" evidence="4">
    <location>
        <begin position="42"/>
        <end position="90"/>
    </location>
</feature>
<evidence type="ECO:0000256" key="1">
    <source>
        <dbReference type="ARBA" id="ARBA00022603"/>
    </source>
</evidence>
<dbReference type="GO" id="GO:0032259">
    <property type="term" value="P:methylation"/>
    <property type="evidence" value="ECO:0007669"/>
    <property type="project" value="UniProtKB-KW"/>
</dbReference>
<evidence type="ECO:0000256" key="2">
    <source>
        <dbReference type="ARBA" id="ARBA00022679"/>
    </source>
</evidence>
<keyword evidence="2" id="KW-0808">Transferase</keyword>
<evidence type="ECO:0000313" key="6">
    <source>
        <dbReference type="Proteomes" id="UP000036790"/>
    </source>
</evidence>
<dbReference type="AlphaFoldDB" id="A0AAP1F0Q4"/>
<evidence type="ECO:0000259" key="4">
    <source>
        <dbReference type="Pfam" id="PF01555"/>
    </source>
</evidence>